<dbReference type="Proteomes" id="UP000308705">
    <property type="component" value="Unassembled WGS sequence"/>
</dbReference>
<sequence length="127" mass="13604">MAVLALVAAAATVYVSLDRQTDRHAEIEAKSRQVMPFDLESTTHRSAKSAFGGVQTVTSDDPQDTEEAARFTTGDYGDPASIHGGEMPGLNHLEQGHAELADPSLITALHAWFDAQVSDHGRHAEHG</sequence>
<name>A0A4U3M8Y7_9ACTN</name>
<evidence type="ECO:0000313" key="2">
    <source>
        <dbReference type="EMBL" id="TKK84067.1"/>
    </source>
</evidence>
<comment type="caution">
    <text evidence="2">The sequence shown here is derived from an EMBL/GenBank/DDBJ whole genome shotgun (WGS) entry which is preliminary data.</text>
</comment>
<proteinExistence type="predicted"/>
<dbReference type="OrthoDB" id="5573113at2"/>
<accession>A0A4U3M8Y7</accession>
<gene>
    <name evidence="2" type="ORF">FDA94_31440</name>
</gene>
<keyword evidence="3" id="KW-1185">Reference proteome</keyword>
<dbReference type="GO" id="GO:0016740">
    <property type="term" value="F:transferase activity"/>
    <property type="evidence" value="ECO:0007669"/>
    <property type="project" value="UniProtKB-KW"/>
</dbReference>
<evidence type="ECO:0000256" key="1">
    <source>
        <dbReference type="SAM" id="MobiDB-lite"/>
    </source>
</evidence>
<evidence type="ECO:0000313" key="3">
    <source>
        <dbReference type="Proteomes" id="UP000308705"/>
    </source>
</evidence>
<feature type="region of interest" description="Disordered" evidence="1">
    <location>
        <begin position="45"/>
        <end position="91"/>
    </location>
</feature>
<reference evidence="2 3" key="1">
    <citation type="submission" date="2019-04" db="EMBL/GenBank/DDBJ databases">
        <title>Herbidospora sp. NEAU-GS14.nov., a novel actinomycete isolated from soil.</title>
        <authorList>
            <person name="Han L."/>
        </authorList>
    </citation>
    <scope>NUCLEOTIDE SEQUENCE [LARGE SCALE GENOMIC DNA]</scope>
    <source>
        <strain evidence="2 3">NEAU-GS14</strain>
    </source>
</reference>
<dbReference type="AlphaFoldDB" id="A0A4U3M8Y7"/>
<keyword evidence="2" id="KW-0808">Transferase</keyword>
<dbReference type="EMBL" id="SZQA01000038">
    <property type="protein sequence ID" value="TKK84067.1"/>
    <property type="molecule type" value="Genomic_DNA"/>
</dbReference>
<organism evidence="2 3">
    <name type="scientific">Herbidospora galbida</name>
    <dbReference type="NCBI Taxonomy" id="2575442"/>
    <lineage>
        <taxon>Bacteria</taxon>
        <taxon>Bacillati</taxon>
        <taxon>Actinomycetota</taxon>
        <taxon>Actinomycetes</taxon>
        <taxon>Streptosporangiales</taxon>
        <taxon>Streptosporangiaceae</taxon>
        <taxon>Herbidospora</taxon>
    </lineage>
</organism>
<protein>
    <submittedName>
        <fullName evidence="2">Aspartate carbamoyltransferase</fullName>
    </submittedName>
</protein>